<dbReference type="Pfam" id="PF02170">
    <property type="entry name" value="PAZ"/>
    <property type="match status" value="1"/>
</dbReference>
<dbReference type="SUPFAM" id="SSF53098">
    <property type="entry name" value="Ribonuclease H-like"/>
    <property type="match status" value="1"/>
</dbReference>
<dbReference type="Pfam" id="PF16486">
    <property type="entry name" value="ArgoN"/>
    <property type="match status" value="1"/>
</dbReference>
<dbReference type="EMBL" id="CH476615">
    <property type="protein sequence ID" value="EEP77627.1"/>
    <property type="molecule type" value="Genomic_DNA"/>
</dbReference>
<organism evidence="3 4">
    <name type="scientific">Uncinocarpus reesii (strain UAMH 1704)</name>
    <dbReference type="NCBI Taxonomy" id="336963"/>
    <lineage>
        <taxon>Eukaryota</taxon>
        <taxon>Fungi</taxon>
        <taxon>Dikarya</taxon>
        <taxon>Ascomycota</taxon>
        <taxon>Pezizomycotina</taxon>
        <taxon>Eurotiomycetes</taxon>
        <taxon>Eurotiomycetidae</taxon>
        <taxon>Onygenales</taxon>
        <taxon>Onygenaceae</taxon>
        <taxon>Uncinocarpus</taxon>
    </lineage>
</organism>
<dbReference type="AlphaFoldDB" id="C4JG78"/>
<dbReference type="Gene3D" id="2.170.260.10">
    <property type="entry name" value="paz domain"/>
    <property type="match status" value="1"/>
</dbReference>
<dbReference type="SMART" id="SM00950">
    <property type="entry name" value="Piwi"/>
    <property type="match status" value="1"/>
</dbReference>
<name>C4JG78_UNCRE</name>
<dbReference type="PANTHER" id="PTHR22891">
    <property type="entry name" value="EUKARYOTIC TRANSLATION INITIATION FACTOR 2C"/>
    <property type="match status" value="1"/>
</dbReference>
<evidence type="ECO:0000256" key="1">
    <source>
        <dbReference type="SAM" id="MobiDB-lite"/>
    </source>
</evidence>
<evidence type="ECO:0000313" key="3">
    <source>
        <dbReference type="EMBL" id="EEP77627.1"/>
    </source>
</evidence>
<feature type="region of interest" description="Disordered" evidence="1">
    <location>
        <begin position="1"/>
        <end position="76"/>
    </location>
</feature>
<accession>C4JG78</accession>
<feature type="domain" description="Piwi" evidence="2">
    <location>
        <begin position="651"/>
        <end position="963"/>
    </location>
</feature>
<dbReference type="GO" id="GO:0003723">
    <property type="term" value="F:RNA binding"/>
    <property type="evidence" value="ECO:0007669"/>
    <property type="project" value="InterPro"/>
</dbReference>
<protein>
    <recommendedName>
        <fullName evidence="2">Piwi domain-containing protein</fullName>
    </recommendedName>
</protein>
<sequence length="1001" mass="110366">MSFRGGQRGQGQGGRPSPRGNDRNRGSRGDRGGHYGGHSHHGGQGGGGRGGRGGGKPQAPVEVFNSPVPAALDGPSKAIEDRYDAKMREPGLDSLSLDRQYPLRPGYGTRGDRVLLWANYFALTAKPNVDLYRYKIEVKAPAKTPEPKGKKLKRIIELLLEDHFQEFRDRIATDFKATLICRDSLKFDSKVYDIQYRAEGEDTPPPNPKVYPVRVLFTGTLSTADLLKYLSSVNLSEAFGGKEELLQALNIIVGHNPKTTSNMFSVGANRHYPLGNAAERYNLQGGLEAFRGYFVSVRPATGRLLVNVQVKHIACFAEVPLARLIEMLGARGYQLQRTLKGIRVQLSHLRRVKGNQRIPRVKTIIALASPQDGRGLDHPPRVAKPGAGPKNVHFYLKGTLQAGPAKATPQATKGKAGKAAQGGDTKDHGYISVYDYFKRMHNVGDMNEAMPVVNVGTSQNPSYLPVEVCRVEPGQTSKSKLTPRQTRSMIDFAVRKPAANAKSITERGTQVIAAAPNTSQLLSNMGLSISPNLITVGGRVLTGPNVRYKATSVQPKFASWNLSGVQFPRGASLSQWTFLFLRGQQQNDKNPRSIAESFRDVARKHGMTVSEPLAPIWLDHPFTSNESPESYAAKVDRAFDQLLAKHRNIRFLLVMLPFEDSAIYNRVKFRGDIQNGIHTVCVGDRTGGIQSLANIALKFNLKLGGANHVLDPPKLGLIGEGKTMLVGIDVTHPSPGSSSQAPSVAAMVASVDKDLAQWPASIRLQREAKAEMVDELEEMLESRLQLWKKYNNAFPENIIVYRDGVSEGQYTRVLEEELPRLRKACERVYPATLTKNGLPRVSIIIVGKRHHTRFYPVTTNQADKNSNTVNGTVVDRGVTEDRHWDFYLQAHSALKGTARPAHYFVILDEIFRARKNGPPTADVLEDLTHNLCYLFGRATKAVSVCPPAYYADLACERARRYLSGYYDASPAESIVSGETGRGPSENEIKIHPNLENSMFYI</sequence>
<dbReference type="InterPro" id="IPR012337">
    <property type="entry name" value="RNaseH-like_sf"/>
</dbReference>
<dbReference type="InterPro" id="IPR036085">
    <property type="entry name" value="PAZ_dom_sf"/>
</dbReference>
<dbReference type="eggNOG" id="KOG1041">
    <property type="taxonomic scope" value="Eukaryota"/>
</dbReference>
<dbReference type="InterPro" id="IPR036397">
    <property type="entry name" value="RNaseH_sf"/>
</dbReference>
<keyword evidence="4" id="KW-1185">Reference proteome</keyword>
<proteinExistence type="predicted"/>
<dbReference type="InterPro" id="IPR003100">
    <property type="entry name" value="PAZ_dom"/>
</dbReference>
<feature type="compositionally biased region" description="Basic and acidic residues" evidence="1">
    <location>
        <begin position="20"/>
        <end position="33"/>
    </location>
</feature>
<dbReference type="PROSITE" id="PS50822">
    <property type="entry name" value="PIWI"/>
    <property type="match status" value="1"/>
</dbReference>
<dbReference type="OMA" id="FGIFNQC"/>
<dbReference type="InParanoid" id="C4JG78"/>
<dbReference type="OrthoDB" id="10252740at2759"/>
<dbReference type="SUPFAM" id="SSF101690">
    <property type="entry name" value="PAZ domain"/>
    <property type="match status" value="1"/>
</dbReference>
<dbReference type="GeneID" id="8443164"/>
<dbReference type="Proteomes" id="UP000002058">
    <property type="component" value="Unassembled WGS sequence"/>
</dbReference>
<dbReference type="Pfam" id="PF08699">
    <property type="entry name" value="ArgoL1"/>
    <property type="match status" value="1"/>
</dbReference>
<dbReference type="InterPro" id="IPR045246">
    <property type="entry name" value="Piwi_ago-like"/>
</dbReference>
<feature type="compositionally biased region" description="Gly residues" evidence="1">
    <location>
        <begin position="42"/>
        <end position="56"/>
    </location>
</feature>
<dbReference type="InterPro" id="IPR032474">
    <property type="entry name" value="Argonaute_N"/>
</dbReference>
<dbReference type="InterPro" id="IPR003165">
    <property type="entry name" value="Piwi"/>
</dbReference>
<dbReference type="CDD" id="cd02846">
    <property type="entry name" value="PAZ_argonaute_like"/>
    <property type="match status" value="1"/>
</dbReference>
<gene>
    <name evidence="3" type="ORF">UREG_02476</name>
</gene>
<evidence type="ECO:0000259" key="2">
    <source>
        <dbReference type="PROSITE" id="PS50822"/>
    </source>
</evidence>
<dbReference type="Gene3D" id="3.30.420.10">
    <property type="entry name" value="Ribonuclease H-like superfamily/Ribonuclease H"/>
    <property type="match status" value="1"/>
</dbReference>
<dbReference type="HOGENOM" id="CLU_004544_4_1_1"/>
<dbReference type="Pfam" id="PF16488">
    <property type="entry name" value="ArgoL2"/>
    <property type="match status" value="1"/>
</dbReference>
<dbReference type="CDD" id="cd04657">
    <property type="entry name" value="Piwi_ago-like"/>
    <property type="match status" value="1"/>
</dbReference>
<dbReference type="SMART" id="SM01163">
    <property type="entry name" value="DUF1785"/>
    <property type="match status" value="1"/>
</dbReference>
<dbReference type="KEGG" id="ure:UREG_02476"/>
<dbReference type="VEuPathDB" id="FungiDB:UREG_02476"/>
<dbReference type="RefSeq" id="XP_002542960.1">
    <property type="nucleotide sequence ID" value="XM_002542914.1"/>
</dbReference>
<dbReference type="STRING" id="336963.C4JG78"/>
<reference evidence="4" key="1">
    <citation type="journal article" date="2009" name="Genome Res.">
        <title>Comparative genomic analyses of the human fungal pathogens Coccidioides and their relatives.</title>
        <authorList>
            <person name="Sharpton T.J."/>
            <person name="Stajich J.E."/>
            <person name="Rounsley S.D."/>
            <person name="Gardner M.J."/>
            <person name="Wortman J.R."/>
            <person name="Jordar V.S."/>
            <person name="Maiti R."/>
            <person name="Kodira C.D."/>
            <person name="Neafsey D.E."/>
            <person name="Zeng Q."/>
            <person name="Hung C.-Y."/>
            <person name="McMahan C."/>
            <person name="Muszewska A."/>
            <person name="Grynberg M."/>
            <person name="Mandel M.A."/>
            <person name="Kellner E.M."/>
            <person name="Barker B.M."/>
            <person name="Galgiani J.N."/>
            <person name="Orbach M.J."/>
            <person name="Kirkland T.N."/>
            <person name="Cole G.T."/>
            <person name="Henn M.R."/>
            <person name="Birren B.W."/>
            <person name="Taylor J.W."/>
        </authorList>
    </citation>
    <scope>NUCLEOTIDE SEQUENCE [LARGE SCALE GENOMIC DNA]</scope>
    <source>
        <strain evidence="4">UAMH 1704</strain>
    </source>
</reference>
<evidence type="ECO:0000313" key="4">
    <source>
        <dbReference type="Proteomes" id="UP000002058"/>
    </source>
</evidence>
<dbReference type="InterPro" id="IPR014811">
    <property type="entry name" value="ArgoL1"/>
</dbReference>
<dbReference type="Gene3D" id="3.40.50.2300">
    <property type="match status" value="1"/>
</dbReference>
<feature type="region of interest" description="Disordered" evidence="1">
    <location>
        <begin position="403"/>
        <end position="424"/>
    </location>
</feature>
<dbReference type="Pfam" id="PF02171">
    <property type="entry name" value="Piwi"/>
    <property type="match status" value="1"/>
</dbReference>
<feature type="compositionally biased region" description="Gly residues" evidence="1">
    <location>
        <begin position="1"/>
        <end position="14"/>
    </location>
</feature>
<feature type="compositionally biased region" description="Low complexity" evidence="1">
    <location>
        <begin position="404"/>
        <end position="423"/>
    </location>
</feature>
<dbReference type="InterPro" id="IPR032472">
    <property type="entry name" value="ArgoL2"/>
</dbReference>